<name>D6Z3A5_DESAT</name>
<proteinExistence type="inferred from homology"/>
<dbReference type="eggNOG" id="COG0524">
    <property type="taxonomic scope" value="Bacteria"/>
</dbReference>
<dbReference type="SUPFAM" id="SSF53613">
    <property type="entry name" value="Ribokinase-like"/>
    <property type="match status" value="1"/>
</dbReference>
<accession>D6Z3A5</accession>
<keyword evidence="3" id="KW-0418">Kinase</keyword>
<gene>
    <name evidence="5" type="ordered locus">DaAHT2_1335</name>
</gene>
<dbReference type="PROSITE" id="PS00584">
    <property type="entry name" value="PFKB_KINASES_2"/>
    <property type="match status" value="1"/>
</dbReference>
<dbReference type="PANTHER" id="PTHR43085">
    <property type="entry name" value="HEXOKINASE FAMILY MEMBER"/>
    <property type="match status" value="1"/>
</dbReference>
<dbReference type="Gene3D" id="3.40.1190.20">
    <property type="match status" value="1"/>
</dbReference>
<evidence type="ECO:0000313" key="6">
    <source>
        <dbReference type="Proteomes" id="UP000001508"/>
    </source>
</evidence>
<dbReference type="InterPro" id="IPR011611">
    <property type="entry name" value="PfkB_dom"/>
</dbReference>
<dbReference type="GO" id="GO:0016301">
    <property type="term" value="F:kinase activity"/>
    <property type="evidence" value="ECO:0007669"/>
    <property type="project" value="UniProtKB-KW"/>
</dbReference>
<dbReference type="InterPro" id="IPR029056">
    <property type="entry name" value="Ribokinase-like"/>
</dbReference>
<dbReference type="FunCoup" id="D6Z3A5">
    <property type="interactions" value="25"/>
</dbReference>
<keyword evidence="6" id="KW-1185">Reference proteome</keyword>
<protein>
    <submittedName>
        <fullName evidence="5">PfkB domain protein</fullName>
    </submittedName>
</protein>
<dbReference type="KEGG" id="dak:DaAHT2_1335"/>
<evidence type="ECO:0000313" key="5">
    <source>
        <dbReference type="EMBL" id="ADH86030.1"/>
    </source>
</evidence>
<dbReference type="Pfam" id="PF00294">
    <property type="entry name" value="PfkB"/>
    <property type="match status" value="1"/>
</dbReference>
<dbReference type="PROSITE" id="PS00583">
    <property type="entry name" value="PFKB_KINASES_1"/>
    <property type="match status" value="1"/>
</dbReference>
<evidence type="ECO:0000256" key="2">
    <source>
        <dbReference type="ARBA" id="ARBA00022679"/>
    </source>
</evidence>
<dbReference type="CDD" id="cd01167">
    <property type="entry name" value="bac_FRK"/>
    <property type="match status" value="1"/>
</dbReference>
<dbReference type="EMBL" id="CP001940">
    <property type="protein sequence ID" value="ADH86030.1"/>
    <property type="molecule type" value="Genomic_DNA"/>
</dbReference>
<feature type="domain" description="Carbohydrate kinase PfkB" evidence="4">
    <location>
        <begin position="17"/>
        <end position="303"/>
    </location>
</feature>
<dbReference type="RefSeq" id="WP_013163558.1">
    <property type="nucleotide sequence ID" value="NC_014216.1"/>
</dbReference>
<keyword evidence="2" id="KW-0808">Transferase</keyword>
<evidence type="ECO:0000256" key="1">
    <source>
        <dbReference type="ARBA" id="ARBA00010688"/>
    </source>
</evidence>
<comment type="similarity">
    <text evidence="1">Belongs to the carbohydrate kinase PfkB family.</text>
</comment>
<evidence type="ECO:0000256" key="3">
    <source>
        <dbReference type="ARBA" id="ARBA00022777"/>
    </source>
</evidence>
<evidence type="ECO:0000259" key="4">
    <source>
        <dbReference type="Pfam" id="PF00294"/>
    </source>
</evidence>
<dbReference type="PANTHER" id="PTHR43085:SF57">
    <property type="entry name" value="CARBOHYDRATE KINASE PFKB DOMAIN-CONTAINING PROTEIN"/>
    <property type="match status" value="1"/>
</dbReference>
<dbReference type="OrthoDB" id="9779730at2"/>
<organism evidence="5 6">
    <name type="scientific">Desulfurivibrio alkaliphilus (strain DSM 19089 / UNIQEM U267 / AHT2)</name>
    <dbReference type="NCBI Taxonomy" id="589865"/>
    <lineage>
        <taxon>Bacteria</taxon>
        <taxon>Pseudomonadati</taxon>
        <taxon>Thermodesulfobacteriota</taxon>
        <taxon>Desulfobulbia</taxon>
        <taxon>Desulfobulbales</taxon>
        <taxon>Desulfobulbaceae</taxon>
        <taxon>Desulfurivibrio</taxon>
    </lineage>
</organism>
<dbReference type="InterPro" id="IPR050306">
    <property type="entry name" value="PfkB_Carbo_kinase"/>
</dbReference>
<dbReference type="HOGENOM" id="CLU_027634_6_3_7"/>
<dbReference type="InterPro" id="IPR002173">
    <property type="entry name" value="Carboh/pur_kinase_PfkB_CS"/>
</dbReference>
<dbReference type="STRING" id="589865.DaAHT2_1335"/>
<dbReference type="InParanoid" id="D6Z3A5"/>
<sequence length="305" mass="32319">MKFVAVGEVVWDIFPARQVLGGAPINVAYHLAALGLPVGVITRVGNDELGRAALDRLAELGLPLAGVQRDPALPTGQVRVEFGADGEPVYDIVAPAAWDNIDPEQALAAAEEGDGKDGEDGFSLIFGTLAQRDPRSRQAIRRLAVAARYRYYDVNLRPPFTTRELVVESLEQADLVKVNGDELTQLGLWLGLSPMGKIEAGEGGLPPSAPREQLAAAIIARYRLQALVVTEGAAGAWVRTAEQTWAAAGEPVQVADTVGSGDAFFAALIAACRQKLPWPEILALANRRGAYVAGQPGATPEMPSL</sequence>
<reference evidence="6" key="1">
    <citation type="submission" date="2010-02" db="EMBL/GenBank/DDBJ databases">
        <title>Complete sequence of Desulfurivibrio alkaliphilus AHT2.</title>
        <authorList>
            <consortium name="US DOE Joint Genome Institute"/>
            <person name="Pitluck S."/>
            <person name="Chertkov O."/>
            <person name="Detter J.C."/>
            <person name="Han C."/>
            <person name="Tapia R."/>
            <person name="Larimer F."/>
            <person name="Land M."/>
            <person name="Hauser L."/>
            <person name="Kyrpides N."/>
            <person name="Mikhailova N."/>
            <person name="Sorokin D.Y."/>
            <person name="Muyzer G."/>
            <person name="Woyke T."/>
        </authorList>
    </citation>
    <scope>NUCLEOTIDE SEQUENCE [LARGE SCALE GENOMIC DNA]</scope>
    <source>
        <strain evidence="6">DSM 19089 / UNIQEM U267 / AHT2</strain>
    </source>
</reference>
<dbReference type="AlphaFoldDB" id="D6Z3A5"/>
<dbReference type="Proteomes" id="UP000001508">
    <property type="component" value="Chromosome"/>
</dbReference>